<accession>A0A9P5N625</accession>
<dbReference type="OrthoDB" id="4062651at2759"/>
<dbReference type="AlphaFoldDB" id="A0A9P5N625"/>
<sequence length="125" mass="13921">EQVHRLLAEHHLAPGRQFCKRTLCGLWAIVMGRAEGQDAFTLFHGEPPEYVKIDVDRAIQLLHQHGFVEMEMDVDDSETETAGAVLVDFDWTGKDGEANYPPMWHNQPVPGGDGGLDLDRIGVTV</sequence>
<protein>
    <submittedName>
        <fullName evidence="1">Uncharacterized protein</fullName>
    </submittedName>
</protein>
<reference evidence="1" key="1">
    <citation type="submission" date="2019-10" db="EMBL/GenBank/DDBJ databases">
        <authorList>
            <consortium name="DOE Joint Genome Institute"/>
            <person name="Kuo A."/>
            <person name="Miyauchi S."/>
            <person name="Kiss E."/>
            <person name="Drula E."/>
            <person name="Kohler A."/>
            <person name="Sanchez-Garcia M."/>
            <person name="Andreopoulos B."/>
            <person name="Barry K.W."/>
            <person name="Bonito G."/>
            <person name="Buee M."/>
            <person name="Carver A."/>
            <person name="Chen C."/>
            <person name="Cichocki N."/>
            <person name="Clum A."/>
            <person name="Culley D."/>
            <person name="Crous P.W."/>
            <person name="Fauchery L."/>
            <person name="Girlanda M."/>
            <person name="Hayes R."/>
            <person name="Keri Z."/>
            <person name="LaButti K."/>
            <person name="Lipzen A."/>
            <person name="Lombard V."/>
            <person name="Magnuson J."/>
            <person name="Maillard F."/>
            <person name="Morin E."/>
            <person name="Murat C."/>
            <person name="Nolan M."/>
            <person name="Ohm R."/>
            <person name="Pangilinan J."/>
            <person name="Pereira M."/>
            <person name="Perotto S."/>
            <person name="Peter M."/>
            <person name="Riley R."/>
            <person name="Sitrit Y."/>
            <person name="Stielow B."/>
            <person name="Szollosi G."/>
            <person name="Zifcakova L."/>
            <person name="Stursova M."/>
            <person name="Spatafora J.W."/>
            <person name="Tedersoo L."/>
            <person name="Vaario L.-M."/>
            <person name="Yamada A."/>
            <person name="Yan M."/>
            <person name="Wang P."/>
            <person name="Xu J."/>
            <person name="Bruns T."/>
            <person name="Baldrian P."/>
            <person name="Vilgalys R."/>
            <person name="Henrissat B."/>
            <person name="Grigoriev I.V."/>
            <person name="Hibbett D."/>
            <person name="Nagy L.G."/>
            <person name="Martin F.M."/>
        </authorList>
    </citation>
    <scope>NUCLEOTIDE SEQUENCE</scope>
    <source>
        <strain evidence="1">Prilba</strain>
    </source>
</reference>
<dbReference type="Proteomes" id="UP000759537">
    <property type="component" value="Unassembled WGS sequence"/>
</dbReference>
<feature type="non-terminal residue" evidence="1">
    <location>
        <position position="1"/>
    </location>
</feature>
<comment type="caution">
    <text evidence="1">The sequence shown here is derived from an EMBL/GenBank/DDBJ whole genome shotgun (WGS) entry which is preliminary data.</text>
</comment>
<evidence type="ECO:0000313" key="2">
    <source>
        <dbReference type="Proteomes" id="UP000759537"/>
    </source>
</evidence>
<keyword evidence="2" id="KW-1185">Reference proteome</keyword>
<evidence type="ECO:0000313" key="1">
    <source>
        <dbReference type="EMBL" id="KAF8487104.1"/>
    </source>
</evidence>
<name>A0A9P5N625_9AGAM</name>
<reference evidence="1" key="2">
    <citation type="journal article" date="2020" name="Nat. Commun.">
        <title>Large-scale genome sequencing of mycorrhizal fungi provides insights into the early evolution of symbiotic traits.</title>
        <authorList>
            <person name="Miyauchi S."/>
            <person name="Kiss E."/>
            <person name="Kuo A."/>
            <person name="Drula E."/>
            <person name="Kohler A."/>
            <person name="Sanchez-Garcia M."/>
            <person name="Morin E."/>
            <person name="Andreopoulos B."/>
            <person name="Barry K.W."/>
            <person name="Bonito G."/>
            <person name="Buee M."/>
            <person name="Carver A."/>
            <person name="Chen C."/>
            <person name="Cichocki N."/>
            <person name="Clum A."/>
            <person name="Culley D."/>
            <person name="Crous P.W."/>
            <person name="Fauchery L."/>
            <person name="Girlanda M."/>
            <person name="Hayes R.D."/>
            <person name="Keri Z."/>
            <person name="LaButti K."/>
            <person name="Lipzen A."/>
            <person name="Lombard V."/>
            <person name="Magnuson J."/>
            <person name="Maillard F."/>
            <person name="Murat C."/>
            <person name="Nolan M."/>
            <person name="Ohm R.A."/>
            <person name="Pangilinan J."/>
            <person name="Pereira M.F."/>
            <person name="Perotto S."/>
            <person name="Peter M."/>
            <person name="Pfister S."/>
            <person name="Riley R."/>
            <person name="Sitrit Y."/>
            <person name="Stielow J.B."/>
            <person name="Szollosi G."/>
            <person name="Zifcakova L."/>
            <person name="Stursova M."/>
            <person name="Spatafora J.W."/>
            <person name="Tedersoo L."/>
            <person name="Vaario L.M."/>
            <person name="Yamada A."/>
            <person name="Yan M."/>
            <person name="Wang P."/>
            <person name="Xu J."/>
            <person name="Bruns T."/>
            <person name="Baldrian P."/>
            <person name="Vilgalys R."/>
            <person name="Dunand C."/>
            <person name="Henrissat B."/>
            <person name="Grigoriev I.V."/>
            <person name="Hibbett D."/>
            <person name="Nagy L.G."/>
            <person name="Martin F.M."/>
        </authorList>
    </citation>
    <scope>NUCLEOTIDE SEQUENCE</scope>
    <source>
        <strain evidence="1">Prilba</strain>
    </source>
</reference>
<organism evidence="1 2">
    <name type="scientific">Russula ochroleuca</name>
    <dbReference type="NCBI Taxonomy" id="152965"/>
    <lineage>
        <taxon>Eukaryota</taxon>
        <taxon>Fungi</taxon>
        <taxon>Dikarya</taxon>
        <taxon>Basidiomycota</taxon>
        <taxon>Agaricomycotina</taxon>
        <taxon>Agaricomycetes</taxon>
        <taxon>Russulales</taxon>
        <taxon>Russulaceae</taxon>
        <taxon>Russula</taxon>
    </lineage>
</organism>
<proteinExistence type="predicted"/>
<dbReference type="EMBL" id="WHVB01000001">
    <property type="protein sequence ID" value="KAF8487104.1"/>
    <property type="molecule type" value="Genomic_DNA"/>
</dbReference>
<gene>
    <name evidence="1" type="ORF">DFH94DRAFT_621215</name>
</gene>